<feature type="compositionally biased region" description="Basic and acidic residues" evidence="1">
    <location>
        <begin position="533"/>
        <end position="546"/>
    </location>
</feature>
<keyword evidence="2" id="KW-1133">Transmembrane helix</keyword>
<feature type="domain" description="DUF3533" evidence="3">
    <location>
        <begin position="124"/>
        <end position="491"/>
    </location>
</feature>
<feature type="region of interest" description="Disordered" evidence="1">
    <location>
        <begin position="1"/>
        <end position="58"/>
    </location>
</feature>
<protein>
    <recommendedName>
        <fullName evidence="3">DUF3533 domain-containing protein</fullName>
    </recommendedName>
</protein>
<dbReference type="Proteomes" id="UP000054007">
    <property type="component" value="Unassembled WGS sequence"/>
</dbReference>
<evidence type="ECO:0000256" key="1">
    <source>
        <dbReference type="SAM" id="MobiDB-lite"/>
    </source>
</evidence>
<evidence type="ECO:0000259" key="3">
    <source>
        <dbReference type="Pfam" id="PF12051"/>
    </source>
</evidence>
<dbReference type="OrthoDB" id="2140105at2759"/>
<feature type="compositionally biased region" description="Polar residues" evidence="1">
    <location>
        <begin position="36"/>
        <end position="46"/>
    </location>
</feature>
<proteinExistence type="predicted"/>
<dbReference type="EMBL" id="KN880437">
    <property type="protein sequence ID" value="KIY73198.1"/>
    <property type="molecule type" value="Genomic_DNA"/>
</dbReference>
<name>A0A0D7BRQ0_9AGAR</name>
<evidence type="ECO:0000313" key="4">
    <source>
        <dbReference type="EMBL" id="KIY73198.1"/>
    </source>
</evidence>
<reference evidence="4 5" key="1">
    <citation type="journal article" date="2015" name="Fungal Genet. Biol.">
        <title>Evolution of novel wood decay mechanisms in Agaricales revealed by the genome sequences of Fistulina hepatica and Cylindrobasidium torrendii.</title>
        <authorList>
            <person name="Floudas D."/>
            <person name="Held B.W."/>
            <person name="Riley R."/>
            <person name="Nagy L.G."/>
            <person name="Koehler G."/>
            <person name="Ransdell A.S."/>
            <person name="Younus H."/>
            <person name="Chow J."/>
            <person name="Chiniquy J."/>
            <person name="Lipzen A."/>
            <person name="Tritt A."/>
            <person name="Sun H."/>
            <person name="Haridas S."/>
            <person name="LaButti K."/>
            <person name="Ohm R.A."/>
            <person name="Kues U."/>
            <person name="Blanchette R.A."/>
            <person name="Grigoriev I.V."/>
            <person name="Minto R.E."/>
            <person name="Hibbett D.S."/>
        </authorList>
    </citation>
    <scope>NUCLEOTIDE SEQUENCE [LARGE SCALE GENOMIC DNA]</scope>
    <source>
        <strain evidence="4 5">FP15055 ss-10</strain>
    </source>
</reference>
<organism evidence="4 5">
    <name type="scientific">Cylindrobasidium torrendii FP15055 ss-10</name>
    <dbReference type="NCBI Taxonomy" id="1314674"/>
    <lineage>
        <taxon>Eukaryota</taxon>
        <taxon>Fungi</taxon>
        <taxon>Dikarya</taxon>
        <taxon>Basidiomycota</taxon>
        <taxon>Agaricomycotina</taxon>
        <taxon>Agaricomycetes</taxon>
        <taxon>Agaricomycetidae</taxon>
        <taxon>Agaricales</taxon>
        <taxon>Marasmiineae</taxon>
        <taxon>Physalacriaceae</taxon>
        <taxon>Cylindrobasidium</taxon>
    </lineage>
</organism>
<keyword evidence="2" id="KW-0472">Membrane</keyword>
<dbReference type="PANTHER" id="PTHR34814">
    <property type="entry name" value="NITROSOGUANIDINE RESISTANCE PROTEIN SNG1"/>
    <property type="match status" value="1"/>
</dbReference>
<feature type="transmembrane region" description="Helical" evidence="2">
    <location>
        <begin position="422"/>
        <end position="442"/>
    </location>
</feature>
<dbReference type="InterPro" id="IPR022703">
    <property type="entry name" value="DUF3533"/>
</dbReference>
<evidence type="ECO:0000256" key="2">
    <source>
        <dbReference type="SAM" id="Phobius"/>
    </source>
</evidence>
<accession>A0A0D7BRQ0</accession>
<dbReference type="AlphaFoldDB" id="A0A0D7BRQ0"/>
<feature type="transmembrane region" description="Helical" evidence="2">
    <location>
        <begin position="479"/>
        <end position="499"/>
    </location>
</feature>
<feature type="region of interest" description="Disordered" evidence="1">
    <location>
        <begin position="521"/>
        <end position="577"/>
    </location>
</feature>
<gene>
    <name evidence="4" type="ORF">CYLTODRAFT_417169</name>
</gene>
<dbReference type="Pfam" id="PF12051">
    <property type="entry name" value="DUF3533"/>
    <property type="match status" value="1"/>
</dbReference>
<feature type="transmembrane region" description="Helical" evidence="2">
    <location>
        <begin position="359"/>
        <end position="376"/>
    </location>
</feature>
<feature type="transmembrane region" description="Helical" evidence="2">
    <location>
        <begin position="118"/>
        <end position="140"/>
    </location>
</feature>
<dbReference type="STRING" id="1314674.A0A0D7BRQ0"/>
<feature type="transmembrane region" description="Helical" evidence="2">
    <location>
        <begin position="311"/>
        <end position="338"/>
    </location>
</feature>
<dbReference type="PANTHER" id="PTHR34814:SF1">
    <property type="entry name" value="NITROSOGUANIDINE RESISTANCE PROTEIN SNG1"/>
    <property type="match status" value="1"/>
</dbReference>
<dbReference type="InterPro" id="IPR053001">
    <property type="entry name" value="MNNG_permease-like"/>
</dbReference>
<evidence type="ECO:0000313" key="5">
    <source>
        <dbReference type="Proteomes" id="UP000054007"/>
    </source>
</evidence>
<keyword evidence="5" id="KW-1185">Reference proteome</keyword>
<sequence>MAHVPVGPAASAQHIPIPETPRSILRWPRTPGTPATPFSTFHSPMLNSPRPGDEPVGEGPVREYDFVEQEGGLERATSGASDIARALNPIDAAPAAAPFSLGFFDPSLKQARITYAKIVLLGGFLCSLVVYCILSIYWGALWKVPDHKLDGWLIDFDGSFLGQEVIGAFANDTGKSAKVKWHIIDPASVGYDPAWVAHQIVEEEAWLAVVVQAGASANLTSAVQNRDASYDSTNAVSVYVAEARQENAIRIIVHPYFQDFLDKLSVDYARRFANNLASTNEDTVADLLATAPQVVTKPLGWQFVNLVPFDIPVVTAIDFVGLIYTIVLCFFIVLIGAGARLMSGIEAKLTTAALVKMRLASLFIGYFFISLFYSLLSRAFEAEFDRKFGSSGFVIFWCLNFCGMLALGLAMESMYTILTHRFMPYFLFLWIITNVSVSYMPIQVLPHIYRYGYAWPLYNIGRAVRTIIFGTKNQLGLNFGVLIAWMTVSIITLPLFQWFMRRGAIKQAQAEALAAAQQQEHDETATAVATPNAEKKTSLPDVKTSHSAEASPSLVGEKSAAEEARTSGAADSGTSSR</sequence>
<dbReference type="GO" id="GO:0016020">
    <property type="term" value="C:membrane"/>
    <property type="evidence" value="ECO:0007669"/>
    <property type="project" value="TreeGrafter"/>
</dbReference>
<keyword evidence="2" id="KW-0812">Transmembrane</keyword>
<feature type="transmembrane region" description="Helical" evidence="2">
    <location>
        <begin position="388"/>
        <end position="410"/>
    </location>
</feature>